<dbReference type="PROSITE" id="PS50977">
    <property type="entry name" value="HTH_TETR_2"/>
    <property type="match status" value="1"/>
</dbReference>
<evidence type="ECO:0000313" key="7">
    <source>
        <dbReference type="EMBL" id="MFC3766023.1"/>
    </source>
</evidence>
<organism evidence="7 8">
    <name type="scientific">Tenggerimyces flavus</name>
    <dbReference type="NCBI Taxonomy" id="1708749"/>
    <lineage>
        <taxon>Bacteria</taxon>
        <taxon>Bacillati</taxon>
        <taxon>Actinomycetota</taxon>
        <taxon>Actinomycetes</taxon>
        <taxon>Propionibacteriales</taxon>
        <taxon>Nocardioidaceae</taxon>
        <taxon>Tenggerimyces</taxon>
    </lineage>
</organism>
<comment type="caution">
    <text evidence="7">The sequence shown here is derived from an EMBL/GenBank/DDBJ whole genome shotgun (WGS) entry which is preliminary data.</text>
</comment>
<dbReference type="InterPro" id="IPR009057">
    <property type="entry name" value="Homeodomain-like_sf"/>
</dbReference>
<evidence type="ECO:0000256" key="1">
    <source>
        <dbReference type="ARBA" id="ARBA00023015"/>
    </source>
</evidence>
<dbReference type="Gene3D" id="1.10.357.10">
    <property type="entry name" value="Tetracycline Repressor, domain 2"/>
    <property type="match status" value="1"/>
</dbReference>
<evidence type="ECO:0000256" key="4">
    <source>
        <dbReference type="PROSITE-ProRule" id="PRU00335"/>
    </source>
</evidence>
<dbReference type="RefSeq" id="WP_307782424.1">
    <property type="nucleotide sequence ID" value="NZ_JAFBCM010000001.1"/>
</dbReference>
<feature type="domain" description="HTH tetR-type" evidence="6">
    <location>
        <begin position="11"/>
        <end position="71"/>
    </location>
</feature>
<dbReference type="SUPFAM" id="SSF46689">
    <property type="entry name" value="Homeodomain-like"/>
    <property type="match status" value="1"/>
</dbReference>
<sequence>MAEPTTRMKRAARRDQILQVAAEVFAAEGFAATNLDDVVAAAGVSRTILYRHFESKTDLYRGVLDRACERLAATVQGGPGRFTGDSIDGLLAAAAADPDGFRLLFRHAVNEPEFHDEMQRFRAGMTDVAHLQLADTIDDEAWARWAAHLAPVVAIEAVLAWLDTGQPEPEHAAAMIKHAVGGVTQGPRATPGRPTGEDRAG</sequence>
<dbReference type="Proteomes" id="UP001595699">
    <property type="component" value="Unassembled WGS sequence"/>
</dbReference>
<feature type="DNA-binding region" description="H-T-H motif" evidence="4">
    <location>
        <begin position="34"/>
        <end position="53"/>
    </location>
</feature>
<evidence type="ECO:0000256" key="5">
    <source>
        <dbReference type="SAM" id="MobiDB-lite"/>
    </source>
</evidence>
<proteinExistence type="predicted"/>
<feature type="region of interest" description="Disordered" evidence="5">
    <location>
        <begin position="180"/>
        <end position="201"/>
    </location>
</feature>
<evidence type="ECO:0000256" key="2">
    <source>
        <dbReference type="ARBA" id="ARBA00023125"/>
    </source>
</evidence>
<dbReference type="PANTHER" id="PTHR30055:SF234">
    <property type="entry name" value="HTH-TYPE TRANSCRIPTIONAL REGULATOR BETI"/>
    <property type="match status" value="1"/>
</dbReference>
<protein>
    <submittedName>
        <fullName evidence="7">TetR/AcrR family transcriptional regulator</fullName>
    </submittedName>
</protein>
<keyword evidence="3" id="KW-0804">Transcription</keyword>
<dbReference type="EMBL" id="JBHRZH010000046">
    <property type="protein sequence ID" value="MFC3766023.1"/>
    <property type="molecule type" value="Genomic_DNA"/>
</dbReference>
<evidence type="ECO:0000256" key="3">
    <source>
        <dbReference type="ARBA" id="ARBA00023163"/>
    </source>
</evidence>
<dbReference type="PANTHER" id="PTHR30055">
    <property type="entry name" value="HTH-TYPE TRANSCRIPTIONAL REGULATOR RUTR"/>
    <property type="match status" value="1"/>
</dbReference>
<evidence type="ECO:0000259" key="6">
    <source>
        <dbReference type="PROSITE" id="PS50977"/>
    </source>
</evidence>
<keyword evidence="8" id="KW-1185">Reference proteome</keyword>
<gene>
    <name evidence="7" type="ORF">ACFOUW_34670</name>
</gene>
<accession>A0ABV7YLZ2</accession>
<keyword evidence="1" id="KW-0805">Transcription regulation</keyword>
<name>A0ABV7YLZ2_9ACTN</name>
<evidence type="ECO:0000313" key="8">
    <source>
        <dbReference type="Proteomes" id="UP001595699"/>
    </source>
</evidence>
<dbReference type="InterPro" id="IPR001647">
    <property type="entry name" value="HTH_TetR"/>
</dbReference>
<dbReference type="PRINTS" id="PR00455">
    <property type="entry name" value="HTHTETR"/>
</dbReference>
<dbReference type="Pfam" id="PF00440">
    <property type="entry name" value="TetR_N"/>
    <property type="match status" value="1"/>
</dbReference>
<reference evidence="8" key="1">
    <citation type="journal article" date="2019" name="Int. J. Syst. Evol. Microbiol.">
        <title>The Global Catalogue of Microorganisms (GCM) 10K type strain sequencing project: providing services to taxonomists for standard genome sequencing and annotation.</title>
        <authorList>
            <consortium name="The Broad Institute Genomics Platform"/>
            <consortium name="The Broad Institute Genome Sequencing Center for Infectious Disease"/>
            <person name="Wu L."/>
            <person name="Ma J."/>
        </authorList>
    </citation>
    <scope>NUCLEOTIDE SEQUENCE [LARGE SCALE GENOMIC DNA]</scope>
    <source>
        <strain evidence="8">CGMCC 4.7241</strain>
    </source>
</reference>
<keyword evidence="2 4" id="KW-0238">DNA-binding</keyword>
<dbReference type="InterPro" id="IPR050109">
    <property type="entry name" value="HTH-type_TetR-like_transc_reg"/>
</dbReference>